<dbReference type="PROSITE" id="PS50093">
    <property type="entry name" value="PKD"/>
    <property type="match status" value="1"/>
</dbReference>
<evidence type="ECO:0000313" key="2">
    <source>
        <dbReference type="EMBL" id="SBW03788.1"/>
    </source>
</evidence>
<dbReference type="Gene3D" id="2.60.40.10">
    <property type="entry name" value="Immunoglobulins"/>
    <property type="match status" value="1"/>
</dbReference>
<dbReference type="SUPFAM" id="SSF49299">
    <property type="entry name" value="PKD domain"/>
    <property type="match status" value="1"/>
</dbReference>
<gene>
    <name evidence="2" type="ORF">KL86DYS1_30669</name>
</gene>
<dbReference type="AlphaFoldDB" id="A0A212JWN9"/>
<organism evidence="2">
    <name type="scientific">uncultured Dysgonomonas sp</name>
    <dbReference type="NCBI Taxonomy" id="206096"/>
    <lineage>
        <taxon>Bacteria</taxon>
        <taxon>Pseudomonadati</taxon>
        <taxon>Bacteroidota</taxon>
        <taxon>Bacteroidia</taxon>
        <taxon>Bacteroidales</taxon>
        <taxon>Dysgonomonadaceae</taxon>
        <taxon>Dysgonomonas</taxon>
        <taxon>environmental samples</taxon>
    </lineage>
</organism>
<dbReference type="SUPFAM" id="SSF75011">
    <property type="entry name" value="3-carboxy-cis,cis-mucoante lactonizing enzyme"/>
    <property type="match status" value="1"/>
</dbReference>
<name>A0A212JWN9_9BACT</name>
<dbReference type="RefSeq" id="WP_296942691.1">
    <property type="nucleotide sequence ID" value="NZ_LT599032.1"/>
</dbReference>
<protein>
    <recommendedName>
        <fullName evidence="1">PKD domain-containing protein</fullName>
    </recommendedName>
</protein>
<sequence length="493" mass="54887">MKRVILIAGLLMALALHVLAQKETYWWHLPPQNSLDFNIPLTVKDSQGRETKGMPTVGTGELTNMAGCFTLSSPQGELMMYFDGKTIWDRTGNPMPNGTGLLGSETSTLSGIVIPYPGSPGKYYAISKKFPVDVEPIGITYSVVDMSLRNGLGDVVAGEKNKPLLLQEWSDENIAAVKKTNSDNYWLIHRTMSLDYTEDKMRFYVWELTPSGFSAPVVYEYDFEHPGDDMSTGYLKFSSDGTRFVACVGIEESVTLCFGDFDPKTGEISNMQVRHDYYTPRIGGIYGMEFSMSGENLFFSTNNTSNSKLYHITWADLRDPAKRPALVPGISLTNIQMHSDGRIYGIEWGSRKLVVIMDPENGLSVDIRTFNDYLKNSVQLGLATFAATFMDLEGNTDFCMGFPQKFSTSVSDYLATKQVGYTLWDFGDGSTPVQVMGSGLQEVYHTYIRRGDYTIAISAYDATDNLLQSNTMKIRVNSCSLPVNHNMSHMGID</sequence>
<dbReference type="InterPro" id="IPR013783">
    <property type="entry name" value="Ig-like_fold"/>
</dbReference>
<dbReference type="Pfam" id="PF18911">
    <property type="entry name" value="PKD_4"/>
    <property type="match status" value="1"/>
</dbReference>
<dbReference type="InterPro" id="IPR000601">
    <property type="entry name" value="PKD_dom"/>
</dbReference>
<feature type="domain" description="PKD" evidence="1">
    <location>
        <begin position="424"/>
        <end position="481"/>
    </location>
</feature>
<reference evidence="2" key="1">
    <citation type="submission" date="2016-04" db="EMBL/GenBank/DDBJ databases">
        <authorList>
            <person name="Evans L.H."/>
            <person name="Alamgir A."/>
            <person name="Owens N."/>
            <person name="Weber N.D."/>
            <person name="Virtaneva K."/>
            <person name="Barbian K."/>
            <person name="Babar A."/>
            <person name="Rosenke K."/>
        </authorList>
    </citation>
    <scope>NUCLEOTIDE SEQUENCE</scope>
    <source>
        <strain evidence="2">86-1</strain>
    </source>
</reference>
<dbReference type="CDD" id="cd00146">
    <property type="entry name" value="PKD"/>
    <property type="match status" value="1"/>
</dbReference>
<dbReference type="EMBL" id="FLUM01000003">
    <property type="protein sequence ID" value="SBW03788.1"/>
    <property type="molecule type" value="Genomic_DNA"/>
</dbReference>
<proteinExistence type="predicted"/>
<accession>A0A212JWN9</accession>
<dbReference type="InterPro" id="IPR035986">
    <property type="entry name" value="PKD_dom_sf"/>
</dbReference>
<evidence type="ECO:0000259" key="1">
    <source>
        <dbReference type="PROSITE" id="PS50093"/>
    </source>
</evidence>